<evidence type="ECO:0000313" key="1">
    <source>
        <dbReference type="EMBL" id="ASN68116.1"/>
    </source>
</evidence>
<accession>A0A2H4J6L4</accession>
<proteinExistence type="predicted"/>
<protein>
    <submittedName>
        <fullName evidence="1">Uncharacterized protein</fullName>
    </submittedName>
</protein>
<reference evidence="1" key="1">
    <citation type="submission" date="2017-06" db="EMBL/GenBank/DDBJ databases">
        <title>Novel phages from South African skin metaviromes.</title>
        <authorList>
            <person name="van Zyl L.J."/>
            <person name="Abrahams Y."/>
            <person name="Stander E.A."/>
            <person name="Kirby B.M."/>
            <person name="Clavaud C."/>
            <person name="Farcet C."/>
            <person name="Breton L."/>
            <person name="Trindade M.I."/>
        </authorList>
    </citation>
    <scope>NUCLEOTIDE SEQUENCE</scope>
</reference>
<organism evidence="1">
    <name type="scientific">uncultured Caudovirales phage</name>
    <dbReference type="NCBI Taxonomy" id="2100421"/>
    <lineage>
        <taxon>Viruses</taxon>
        <taxon>Duplodnaviria</taxon>
        <taxon>Heunggongvirae</taxon>
        <taxon>Uroviricota</taxon>
        <taxon>Caudoviricetes</taxon>
        <taxon>Peduoviridae</taxon>
        <taxon>Maltschvirus</taxon>
        <taxon>Maltschvirus maltsch</taxon>
    </lineage>
</organism>
<gene>
    <name evidence="1" type="ORF">8F11_81</name>
</gene>
<name>A0A2H4J6L4_9CAUD</name>
<dbReference type="EMBL" id="MF417871">
    <property type="protein sequence ID" value="ASN68116.1"/>
    <property type="molecule type" value="Genomic_DNA"/>
</dbReference>
<sequence length="138" mass="15661">MSNTLYFGNLSNKDISKRDKGSNQRVSVRFTQGVYDSIAVLSYAMDCTPSRTVAILLNVAMKNVEFVNRYMKEYLDGQLSEQQMRELRGVLKYVNHTNDAHHSIMSFVGIILDEVSAPMTRIKDAVSEYLSGIKDKNK</sequence>